<accession>A0A6H2H8L7</accession>
<protein>
    <submittedName>
        <fullName evidence="1">Uncharacterized protein</fullName>
    </submittedName>
</protein>
<dbReference type="Proteomes" id="UP000502041">
    <property type="component" value="Chromosome"/>
</dbReference>
<organism evidence="1 2">
    <name type="scientific">Polaromonas vacuolata</name>
    <dbReference type="NCBI Taxonomy" id="37448"/>
    <lineage>
        <taxon>Bacteria</taxon>
        <taxon>Pseudomonadati</taxon>
        <taxon>Pseudomonadota</taxon>
        <taxon>Betaproteobacteria</taxon>
        <taxon>Burkholderiales</taxon>
        <taxon>Comamonadaceae</taxon>
        <taxon>Polaromonas</taxon>
    </lineage>
</organism>
<dbReference type="EMBL" id="CP051461">
    <property type="protein sequence ID" value="QJC56117.1"/>
    <property type="molecule type" value="Genomic_DNA"/>
</dbReference>
<sequence>MSMTKIGTAGIKCPKCGGNQFLQGNTPEMEDQISCISCGNFFSLQLEIDKMAKAFKIRTAEILGKELD</sequence>
<proteinExistence type="predicted"/>
<name>A0A6H2H8L7_9BURK</name>
<evidence type="ECO:0000313" key="1">
    <source>
        <dbReference type="EMBL" id="QJC56117.1"/>
    </source>
</evidence>
<reference evidence="1 2" key="1">
    <citation type="submission" date="2020-04" db="EMBL/GenBank/DDBJ databases">
        <title>Complete genome of a Psychrophilic, Marine, Gas Vacuolate Bacterium Polaromonas vacuolata KCTC 22033T.</title>
        <authorList>
            <person name="Hwang K."/>
            <person name="Kim K.M."/>
        </authorList>
    </citation>
    <scope>NUCLEOTIDE SEQUENCE [LARGE SCALE GENOMIC DNA]</scope>
    <source>
        <strain evidence="1 2">KCTC 22033</strain>
    </source>
</reference>
<dbReference type="KEGG" id="pvac:HC248_01403"/>
<evidence type="ECO:0000313" key="2">
    <source>
        <dbReference type="Proteomes" id="UP000502041"/>
    </source>
</evidence>
<dbReference type="AlphaFoldDB" id="A0A6H2H8L7"/>
<keyword evidence="2" id="KW-1185">Reference proteome</keyword>
<gene>
    <name evidence="1" type="ORF">HC248_01403</name>
</gene>